<evidence type="ECO:0000256" key="4">
    <source>
        <dbReference type="SAM" id="SignalP"/>
    </source>
</evidence>
<dbReference type="EMBL" id="JACIEC010000001">
    <property type="protein sequence ID" value="MBB4142117.1"/>
    <property type="molecule type" value="Genomic_DNA"/>
</dbReference>
<keyword evidence="4" id="KW-0732">Signal</keyword>
<proteinExistence type="predicted"/>
<sequence>MKFNLLAGACIVGMMGSGPAIAENRAENRIDQIRPDAPELAAYGTAPVGVRTLNLTNPNQINVAKAEAGKEPPRYDRPLTLEVWYPAKTDQMGGEYRTLLRDGKTEVTLKGRAVRDAEPLKPEPKYPLIIISHGYPGNRMLLSPLAENLASKGYVVASIDHTDSTYADRGPFGSTLVNRPLDQKFVLDEISRQETSSNSFLSGLVDTSTTGLIGYSMGAYGAVITAGAGVSDGAVTADWSAPNSLLAIHKAGSETHRQLFDQRFKAILAIAPWGMQRGMWDAAGLAEIKVPLFFMAGSVDDVSDYQKGIRKIFEAKMPVDRYLLTFDNANHNAAAPMPAPAESWKVSETLGYAPFDHYADPVWDTVRMNNIAQHFASVWFDLKLKGDQDKVRYLDLVEDAEKGVWSAQQGGGFKPDHTYWAGFKNRTAKGLKLEHRKPD</sequence>
<name>A0A7W6LF53_9HYPH</name>
<evidence type="ECO:0000256" key="2">
    <source>
        <dbReference type="ARBA" id="ARBA00022963"/>
    </source>
</evidence>
<dbReference type="GO" id="GO:0003847">
    <property type="term" value="F:1-alkyl-2-acetylglycerophosphocholine esterase activity"/>
    <property type="evidence" value="ECO:0007669"/>
    <property type="project" value="TreeGrafter"/>
</dbReference>
<dbReference type="PANTHER" id="PTHR10272">
    <property type="entry name" value="PLATELET-ACTIVATING FACTOR ACETYLHYDROLASE"/>
    <property type="match status" value="1"/>
</dbReference>
<dbReference type="Pfam" id="PF03403">
    <property type="entry name" value="PAF-AH_p_II"/>
    <property type="match status" value="1"/>
</dbReference>
<evidence type="ECO:0000256" key="3">
    <source>
        <dbReference type="ARBA" id="ARBA00023098"/>
    </source>
</evidence>
<dbReference type="RefSeq" id="WP_200958459.1">
    <property type="nucleotide sequence ID" value="NZ_CP049250.1"/>
</dbReference>
<comment type="caution">
    <text evidence="5">The sequence shown here is derived from an EMBL/GenBank/DDBJ whole genome shotgun (WGS) entry which is preliminary data.</text>
</comment>
<accession>A0A7W6LF53</accession>
<keyword evidence="6" id="KW-1185">Reference proteome</keyword>
<dbReference type="Proteomes" id="UP000519897">
    <property type="component" value="Unassembled WGS sequence"/>
</dbReference>
<organism evidence="5 6">
    <name type="scientific">Rhizobium rhizoryzae</name>
    <dbReference type="NCBI Taxonomy" id="451876"/>
    <lineage>
        <taxon>Bacteria</taxon>
        <taxon>Pseudomonadati</taxon>
        <taxon>Pseudomonadota</taxon>
        <taxon>Alphaproteobacteria</taxon>
        <taxon>Hyphomicrobiales</taxon>
        <taxon>Rhizobiaceae</taxon>
        <taxon>Rhizobium/Agrobacterium group</taxon>
        <taxon>Rhizobium</taxon>
    </lineage>
</organism>
<protein>
    <submittedName>
        <fullName evidence="5">Putative dienelactone hydrolase</fullName>
    </submittedName>
</protein>
<dbReference type="GO" id="GO:0016042">
    <property type="term" value="P:lipid catabolic process"/>
    <property type="evidence" value="ECO:0007669"/>
    <property type="project" value="UniProtKB-KW"/>
</dbReference>
<dbReference type="SUPFAM" id="SSF53474">
    <property type="entry name" value="alpha/beta-Hydrolases"/>
    <property type="match status" value="1"/>
</dbReference>
<keyword evidence="3" id="KW-0443">Lipid metabolism</keyword>
<feature type="chain" id="PRO_5030882357" evidence="4">
    <location>
        <begin position="23"/>
        <end position="439"/>
    </location>
</feature>
<keyword evidence="2" id="KW-0442">Lipid degradation</keyword>
<keyword evidence="1 5" id="KW-0378">Hydrolase</keyword>
<dbReference type="InterPro" id="IPR029058">
    <property type="entry name" value="AB_hydrolase_fold"/>
</dbReference>
<evidence type="ECO:0000256" key="1">
    <source>
        <dbReference type="ARBA" id="ARBA00022801"/>
    </source>
</evidence>
<evidence type="ECO:0000313" key="5">
    <source>
        <dbReference type="EMBL" id="MBB4142117.1"/>
    </source>
</evidence>
<dbReference type="PANTHER" id="PTHR10272:SF0">
    <property type="entry name" value="PLATELET-ACTIVATING FACTOR ACETYLHYDROLASE"/>
    <property type="match status" value="1"/>
</dbReference>
<reference evidence="5 6" key="1">
    <citation type="submission" date="2020-08" db="EMBL/GenBank/DDBJ databases">
        <title>Genomic Encyclopedia of Type Strains, Phase IV (KMG-IV): sequencing the most valuable type-strain genomes for metagenomic binning, comparative biology and taxonomic classification.</title>
        <authorList>
            <person name="Goeker M."/>
        </authorList>
    </citation>
    <scope>NUCLEOTIDE SEQUENCE [LARGE SCALE GENOMIC DNA]</scope>
    <source>
        <strain evidence="5 6">DSM 29514</strain>
    </source>
</reference>
<gene>
    <name evidence="5" type="ORF">GGQ72_000616</name>
</gene>
<evidence type="ECO:0000313" key="6">
    <source>
        <dbReference type="Proteomes" id="UP000519897"/>
    </source>
</evidence>
<dbReference type="Gene3D" id="3.40.50.1820">
    <property type="entry name" value="alpha/beta hydrolase"/>
    <property type="match status" value="1"/>
</dbReference>
<feature type="signal peptide" evidence="4">
    <location>
        <begin position="1"/>
        <end position="22"/>
    </location>
</feature>
<dbReference type="AlphaFoldDB" id="A0A7W6LF53"/>